<dbReference type="HOGENOM" id="CLU_751540_0_0_10"/>
<dbReference type="Pfam" id="PF04326">
    <property type="entry name" value="SLFN_AlbA_2"/>
    <property type="match status" value="1"/>
</dbReference>
<dbReference type="Proteomes" id="UP000003416">
    <property type="component" value="Unassembled WGS sequence"/>
</dbReference>
<feature type="domain" description="Schlafen AlbA-2" evidence="1">
    <location>
        <begin position="207"/>
        <end position="346"/>
    </location>
</feature>
<dbReference type="EMBL" id="AFBN01000013">
    <property type="protein sequence ID" value="EGF59117.1"/>
    <property type="molecule type" value="Genomic_DNA"/>
</dbReference>
<dbReference type="InterPro" id="IPR007421">
    <property type="entry name" value="Schlafen_AlbA_2_dom"/>
</dbReference>
<keyword evidence="3" id="KW-1185">Reference proteome</keyword>
<proteinExistence type="predicted"/>
<sequence length="368" mass="42586">MLDDRMNARACRIGLRLNRTVLYRKSADKLLYEANEEEYKTKILMNNITTGIVLSHNETIYQMRLEEGVTEQIPVKTMHFVNYPETMTDEQGFLKPGARIILYERISNNGDRKLLYPDHGTYRVAEATATERNPERQPNVPLFKNLVERDFNTPQDLERLLVAYMNRKNDFTEDIHRRVVATIIRNDRVETCNLLRGILRESIFPQEDAFNEYKASFLKSPIPCADEQEQRKMQFKNIIKELLAFANSGHQGTLLVGVTDNGDVCGIENEITEFHPAFTIEKFESMFRNVVKQLTNTAFLCSLDIQWEKIDEHIICRIQVPAWQGDVLFLNGVELYVRTGASVHQLKGNDLIDFIRSKQMHIHAANCA</sequence>
<name>F3PQ75_9BACE</name>
<dbReference type="STRING" id="763034.HMPREF9446_00867"/>
<accession>F3PQ75</accession>
<dbReference type="eggNOG" id="COG2865">
    <property type="taxonomic scope" value="Bacteria"/>
</dbReference>
<evidence type="ECO:0000313" key="3">
    <source>
        <dbReference type="Proteomes" id="UP000003416"/>
    </source>
</evidence>
<reference evidence="2 3" key="1">
    <citation type="submission" date="2011-02" db="EMBL/GenBank/DDBJ databases">
        <authorList>
            <person name="Weinstock G."/>
            <person name="Sodergren E."/>
            <person name="Clifton S."/>
            <person name="Fulton L."/>
            <person name="Fulton B."/>
            <person name="Courtney L."/>
            <person name="Fronick C."/>
            <person name="Harrison M."/>
            <person name="Strong C."/>
            <person name="Farmer C."/>
            <person name="Delahaunty K."/>
            <person name="Markovic C."/>
            <person name="Hall O."/>
            <person name="Minx P."/>
            <person name="Tomlinson C."/>
            <person name="Mitreva M."/>
            <person name="Hou S."/>
            <person name="Chen J."/>
            <person name="Wollam A."/>
            <person name="Pepin K.H."/>
            <person name="Johnson M."/>
            <person name="Bhonagiri V."/>
            <person name="Zhang X."/>
            <person name="Suruliraj S."/>
            <person name="Warren W."/>
            <person name="Chinwalla A."/>
            <person name="Mardis E.R."/>
            <person name="Wilson R.K."/>
        </authorList>
    </citation>
    <scope>NUCLEOTIDE SEQUENCE [LARGE SCALE GENOMIC DNA]</scope>
    <source>
        <strain evidence="2 3">YIT 12057</strain>
    </source>
</reference>
<gene>
    <name evidence="2" type="ORF">HMPREF9446_00867</name>
</gene>
<dbReference type="AlphaFoldDB" id="F3PQ75"/>
<dbReference type="InterPro" id="IPR038461">
    <property type="entry name" value="Schlafen_AlbA_2_dom_sf"/>
</dbReference>
<evidence type="ECO:0000259" key="1">
    <source>
        <dbReference type="Pfam" id="PF04326"/>
    </source>
</evidence>
<protein>
    <submittedName>
        <fullName evidence="2">Divergent AAA domain protein</fullName>
    </submittedName>
</protein>
<dbReference type="Gene3D" id="3.30.950.30">
    <property type="entry name" value="Schlafen, AAA domain"/>
    <property type="match status" value="1"/>
</dbReference>
<comment type="caution">
    <text evidence="2">The sequence shown here is derived from an EMBL/GenBank/DDBJ whole genome shotgun (WGS) entry which is preliminary data.</text>
</comment>
<organism evidence="2 3">
    <name type="scientific">Bacteroides fluxus YIT 12057</name>
    <dbReference type="NCBI Taxonomy" id="763034"/>
    <lineage>
        <taxon>Bacteria</taxon>
        <taxon>Pseudomonadati</taxon>
        <taxon>Bacteroidota</taxon>
        <taxon>Bacteroidia</taxon>
        <taxon>Bacteroidales</taxon>
        <taxon>Bacteroidaceae</taxon>
        <taxon>Bacteroides</taxon>
    </lineage>
</organism>
<evidence type="ECO:0000313" key="2">
    <source>
        <dbReference type="EMBL" id="EGF59117.1"/>
    </source>
</evidence>